<dbReference type="InterPro" id="IPR050194">
    <property type="entry name" value="Glycosyltransferase_grp1"/>
</dbReference>
<reference evidence="2 3" key="1">
    <citation type="submission" date="2012-04" db="EMBL/GenBank/DDBJ databases">
        <title>The Genome Sequence of Saprolegnia declina VS20.</title>
        <authorList>
            <consortium name="The Broad Institute Genome Sequencing Platform"/>
            <person name="Russ C."/>
            <person name="Nusbaum C."/>
            <person name="Tyler B."/>
            <person name="van West P."/>
            <person name="Dieguez-Uribeondo J."/>
            <person name="de Bruijn I."/>
            <person name="Tripathy S."/>
            <person name="Jiang R."/>
            <person name="Young S.K."/>
            <person name="Zeng Q."/>
            <person name="Gargeya S."/>
            <person name="Fitzgerald M."/>
            <person name="Haas B."/>
            <person name="Abouelleil A."/>
            <person name="Alvarado L."/>
            <person name="Arachchi H.M."/>
            <person name="Berlin A."/>
            <person name="Chapman S.B."/>
            <person name="Goldberg J."/>
            <person name="Griggs A."/>
            <person name="Gujja S."/>
            <person name="Hansen M."/>
            <person name="Howarth C."/>
            <person name="Imamovic A."/>
            <person name="Larimer J."/>
            <person name="McCowen C."/>
            <person name="Montmayeur A."/>
            <person name="Murphy C."/>
            <person name="Neiman D."/>
            <person name="Pearson M."/>
            <person name="Priest M."/>
            <person name="Roberts A."/>
            <person name="Saif S."/>
            <person name="Shea T."/>
            <person name="Sisk P."/>
            <person name="Sykes S."/>
            <person name="Wortman J."/>
            <person name="Nusbaum C."/>
            <person name="Birren B."/>
        </authorList>
    </citation>
    <scope>NUCLEOTIDE SEQUENCE [LARGE SCALE GENOMIC DNA]</scope>
    <source>
        <strain evidence="2 3">VS20</strain>
    </source>
</reference>
<accession>T0QA49</accession>
<sequence length="388" mass="42107">MAPQRLETASWSLQPSFTPQKRPVLLLVNDSLPTAVNGIMTVMRSLEAAAIGAGYDVVHLDPTQFPHRSCPLYPEFKLSWPATIGAKIRAAKPSYIHIVTEGPLGVAAALYCMWNNLAFNSAYHTRLPEYTAALSGLPESLCNYVVQAYVRWCHRASHCVLTTTPAMAHALASYGLQVPIATMPFGVDRRLFRPTIRRARETTTAHGPILLSFAMTSTVVAERISARLSINEAQAPSTTSPLALGGAGRNPSPCHCSDAEGQRCDACKDVKREPRIPASAHVAIGSHDRPEPDLQHNFVPASYFTLSPRERPSFEGLEFVPASLVEPRPYDHHAASYCACCALDEHQILLPASACGPEPYPSAHAASFDWSTFVPVVPYSPRGVSSAL</sequence>
<dbReference type="STRING" id="1156394.T0QA49"/>
<evidence type="ECO:0000313" key="3">
    <source>
        <dbReference type="Proteomes" id="UP000030762"/>
    </source>
</evidence>
<dbReference type="EMBL" id="JH767168">
    <property type="protein sequence ID" value="EQC31516.1"/>
    <property type="molecule type" value="Genomic_DNA"/>
</dbReference>
<gene>
    <name evidence="2" type="ORF">SDRG_10690</name>
</gene>
<dbReference type="Proteomes" id="UP000030762">
    <property type="component" value="Unassembled WGS sequence"/>
</dbReference>
<name>T0QA49_SAPDV</name>
<dbReference type="VEuPathDB" id="FungiDB:SDRG_10690"/>
<proteinExistence type="predicted"/>
<dbReference type="InParanoid" id="T0QA49"/>
<dbReference type="Pfam" id="PF13439">
    <property type="entry name" value="Glyco_transf_4"/>
    <property type="match status" value="1"/>
</dbReference>
<feature type="domain" description="Glycosyltransferase subfamily 4-like N-terminal" evidence="1">
    <location>
        <begin position="63"/>
        <end position="189"/>
    </location>
</feature>
<dbReference type="AlphaFoldDB" id="T0QA49"/>
<dbReference type="OrthoDB" id="10528170at2759"/>
<keyword evidence="3" id="KW-1185">Reference proteome</keyword>
<dbReference type="PANTHER" id="PTHR45947">
    <property type="entry name" value="SULFOQUINOVOSYL TRANSFERASE SQD2"/>
    <property type="match status" value="1"/>
</dbReference>
<dbReference type="SUPFAM" id="SSF53756">
    <property type="entry name" value="UDP-Glycosyltransferase/glycogen phosphorylase"/>
    <property type="match status" value="1"/>
</dbReference>
<organism evidence="2 3">
    <name type="scientific">Saprolegnia diclina (strain VS20)</name>
    <dbReference type="NCBI Taxonomy" id="1156394"/>
    <lineage>
        <taxon>Eukaryota</taxon>
        <taxon>Sar</taxon>
        <taxon>Stramenopiles</taxon>
        <taxon>Oomycota</taxon>
        <taxon>Saprolegniomycetes</taxon>
        <taxon>Saprolegniales</taxon>
        <taxon>Saprolegniaceae</taxon>
        <taxon>Saprolegnia</taxon>
    </lineage>
</organism>
<evidence type="ECO:0000259" key="1">
    <source>
        <dbReference type="Pfam" id="PF13439"/>
    </source>
</evidence>
<dbReference type="GeneID" id="19951417"/>
<dbReference type="PANTHER" id="PTHR45947:SF3">
    <property type="entry name" value="SULFOQUINOVOSYL TRANSFERASE SQD2"/>
    <property type="match status" value="1"/>
</dbReference>
<evidence type="ECO:0000313" key="2">
    <source>
        <dbReference type="EMBL" id="EQC31516.1"/>
    </source>
</evidence>
<dbReference type="GO" id="GO:0016757">
    <property type="term" value="F:glycosyltransferase activity"/>
    <property type="evidence" value="ECO:0007669"/>
    <property type="project" value="TreeGrafter"/>
</dbReference>
<dbReference type="RefSeq" id="XP_008614915.1">
    <property type="nucleotide sequence ID" value="XM_008616693.1"/>
</dbReference>
<dbReference type="InterPro" id="IPR028098">
    <property type="entry name" value="Glyco_trans_4-like_N"/>
</dbReference>
<protein>
    <recommendedName>
        <fullName evidence="1">Glycosyltransferase subfamily 4-like N-terminal domain-containing protein</fullName>
    </recommendedName>
</protein>
<dbReference type="Gene3D" id="3.40.50.2000">
    <property type="entry name" value="Glycogen Phosphorylase B"/>
    <property type="match status" value="1"/>
</dbReference>